<keyword evidence="8" id="KW-0812">Transmembrane</keyword>
<evidence type="ECO:0000256" key="6">
    <source>
        <dbReference type="PROSITE-ProRule" id="PRU10141"/>
    </source>
</evidence>
<dbReference type="GO" id="GO:0005524">
    <property type="term" value="F:ATP binding"/>
    <property type="evidence" value="ECO:0007669"/>
    <property type="project" value="UniProtKB-UniRule"/>
</dbReference>
<feature type="transmembrane region" description="Helical" evidence="8">
    <location>
        <begin position="227"/>
        <end position="251"/>
    </location>
</feature>
<organism evidence="10 11">
    <name type="scientific">Prototheca wickerhamii</name>
    <dbReference type="NCBI Taxonomy" id="3111"/>
    <lineage>
        <taxon>Eukaryota</taxon>
        <taxon>Viridiplantae</taxon>
        <taxon>Chlorophyta</taxon>
        <taxon>core chlorophytes</taxon>
        <taxon>Trebouxiophyceae</taxon>
        <taxon>Chlorellales</taxon>
        <taxon>Chlorellaceae</taxon>
        <taxon>Prototheca</taxon>
    </lineage>
</organism>
<dbReference type="InterPro" id="IPR051681">
    <property type="entry name" value="Ser/Thr_Kinases-Pseudokinases"/>
</dbReference>
<evidence type="ECO:0000256" key="1">
    <source>
        <dbReference type="ARBA" id="ARBA00022527"/>
    </source>
</evidence>
<dbReference type="Gene3D" id="1.10.510.10">
    <property type="entry name" value="Transferase(Phosphotransferase) domain 1"/>
    <property type="match status" value="1"/>
</dbReference>
<dbReference type="PROSITE" id="PS50011">
    <property type="entry name" value="PROTEIN_KINASE_DOM"/>
    <property type="match status" value="1"/>
</dbReference>
<evidence type="ECO:0000256" key="4">
    <source>
        <dbReference type="ARBA" id="ARBA00022777"/>
    </source>
</evidence>
<feature type="domain" description="Protein kinase" evidence="9">
    <location>
        <begin position="527"/>
        <end position="777"/>
    </location>
</feature>
<keyword evidence="3 6" id="KW-0547">Nucleotide-binding</keyword>
<dbReference type="InterPro" id="IPR001245">
    <property type="entry name" value="Ser-Thr/Tyr_kinase_cat_dom"/>
</dbReference>
<feature type="region of interest" description="Disordered" evidence="7">
    <location>
        <begin position="467"/>
        <end position="518"/>
    </location>
</feature>
<proteinExistence type="predicted"/>
<reference evidence="10" key="1">
    <citation type="submission" date="2021-01" db="EMBL/GenBank/DDBJ databases">
        <authorList>
            <person name="Eckstrom K.M.E."/>
        </authorList>
    </citation>
    <scope>NUCLEOTIDE SEQUENCE</scope>
    <source>
        <strain evidence="10">UVCC 0001</strain>
    </source>
</reference>
<dbReference type="Proteomes" id="UP001255856">
    <property type="component" value="Unassembled WGS sequence"/>
</dbReference>
<keyword evidence="8" id="KW-1133">Transmembrane helix</keyword>
<dbReference type="PROSITE" id="PS00107">
    <property type="entry name" value="PROTEIN_KINASE_ATP"/>
    <property type="match status" value="1"/>
</dbReference>
<dbReference type="InterPro" id="IPR011009">
    <property type="entry name" value="Kinase-like_dom_sf"/>
</dbReference>
<keyword evidence="2" id="KW-0808">Transferase</keyword>
<accession>A0AAD9IKJ6</accession>
<gene>
    <name evidence="10" type="ORF">QBZ16_002413</name>
</gene>
<keyword evidence="8" id="KW-0472">Membrane</keyword>
<dbReference type="SUPFAM" id="SSF56112">
    <property type="entry name" value="Protein kinase-like (PK-like)"/>
    <property type="match status" value="1"/>
</dbReference>
<keyword evidence="11" id="KW-1185">Reference proteome</keyword>
<dbReference type="PANTHER" id="PTHR44329:SF298">
    <property type="entry name" value="MIXED LINEAGE KINASE DOMAIN-LIKE PROTEIN"/>
    <property type="match status" value="1"/>
</dbReference>
<evidence type="ECO:0000256" key="7">
    <source>
        <dbReference type="SAM" id="MobiDB-lite"/>
    </source>
</evidence>
<evidence type="ECO:0000256" key="5">
    <source>
        <dbReference type="ARBA" id="ARBA00022840"/>
    </source>
</evidence>
<dbReference type="PROSITE" id="PS00108">
    <property type="entry name" value="PROTEIN_KINASE_ST"/>
    <property type="match status" value="1"/>
</dbReference>
<sequence>MTGQGNEDVWNAMTRATGGGQCPIATDSFYVVDAADVTNIARNVTSMELCCELCANHSNCDGWQWCAGGLFTQDCQAGVLEMTPHTCVLFAVHQGNLTRVDEARLEYVDADSGLVAGTVQVITAPGTPGYSNAVGFDYADHFEFACDGSAVSNVCMFAGNATSLAATCNATAQCTGFAYFPLGTQGVDEARRHLLPAGALGPARRDDAARTPAPEPVDAASIRDHTLLITLTSTLGGMLLIAALGFAVYWWRKRRRRAAAAAAADVESQAKPKDGAALAWSGLPGGALASNRASGSLGAAGSAGIPGSLGAAVSVGLPGSAGLDGPAIELGVGPAPLSASAILHSLEHRPAPASSRDLLAELSQRQPPPAAMVDYSVLLAAAGSGDSASSGSAPAQRLGWAPADLAGEVFQGQEMVLVEQGSVPSLGSIYAAVEAGDRGEGWGRGVSGGGPANEDAAVDVAVRVEGGASDGSQPRAFAPASASGPAQLAGALNGPAVCPSDDSSGSGGPEAGRELTPEDVTVCRRPDGTFFQVGAGAFGTVFKGLFRGSMPVAIKVLHHGADERRSREFVREISLLRALRDPHIVRFLGACSSGSMAMLVTEFMDLGDLWKALPLRDDTGERVFAWRRRGVGVALDVARGLCYLHSRKVVHLDLKSANILLSKVGTAKIADVGFSRVLHKSYLSALSGLGTLAWSAPEVLAGRRCSEKADIYSFGVLLWEIVCGEGPVRGQMRAPRVPEESPPEAVLLMATCCAEDPARRPTAQQLVSILENMHRALQPGSGTPPIV</sequence>
<evidence type="ECO:0000313" key="11">
    <source>
        <dbReference type="Proteomes" id="UP001255856"/>
    </source>
</evidence>
<dbReference type="AlphaFoldDB" id="A0AAD9IKJ6"/>
<dbReference type="GO" id="GO:0004674">
    <property type="term" value="F:protein serine/threonine kinase activity"/>
    <property type="evidence" value="ECO:0007669"/>
    <property type="project" value="UniProtKB-KW"/>
</dbReference>
<dbReference type="PANTHER" id="PTHR44329">
    <property type="entry name" value="SERINE/THREONINE-PROTEIN KINASE TNNI3K-RELATED"/>
    <property type="match status" value="1"/>
</dbReference>
<keyword evidence="5 6" id="KW-0067">ATP-binding</keyword>
<evidence type="ECO:0000313" key="10">
    <source>
        <dbReference type="EMBL" id="KAK2080018.1"/>
    </source>
</evidence>
<evidence type="ECO:0000256" key="8">
    <source>
        <dbReference type="SAM" id="Phobius"/>
    </source>
</evidence>
<evidence type="ECO:0000256" key="3">
    <source>
        <dbReference type="ARBA" id="ARBA00022741"/>
    </source>
</evidence>
<dbReference type="InterPro" id="IPR017441">
    <property type="entry name" value="Protein_kinase_ATP_BS"/>
</dbReference>
<comment type="caution">
    <text evidence="10">The sequence shown here is derived from an EMBL/GenBank/DDBJ whole genome shotgun (WGS) entry which is preliminary data.</text>
</comment>
<protein>
    <recommendedName>
        <fullName evidence="9">Protein kinase domain-containing protein</fullName>
    </recommendedName>
</protein>
<dbReference type="Pfam" id="PF07714">
    <property type="entry name" value="PK_Tyr_Ser-Thr"/>
    <property type="match status" value="1"/>
</dbReference>
<feature type="binding site" evidence="6">
    <location>
        <position position="555"/>
    </location>
    <ligand>
        <name>ATP</name>
        <dbReference type="ChEBI" id="CHEBI:30616"/>
    </ligand>
</feature>
<dbReference type="SMART" id="SM00220">
    <property type="entry name" value="S_TKc"/>
    <property type="match status" value="1"/>
</dbReference>
<dbReference type="CDD" id="cd13999">
    <property type="entry name" value="STKc_MAP3K-like"/>
    <property type="match status" value="1"/>
</dbReference>
<keyword evidence="4" id="KW-0418">Kinase</keyword>
<evidence type="ECO:0000256" key="2">
    <source>
        <dbReference type="ARBA" id="ARBA00022679"/>
    </source>
</evidence>
<dbReference type="EMBL" id="JASFZW010000002">
    <property type="protein sequence ID" value="KAK2080018.1"/>
    <property type="molecule type" value="Genomic_DNA"/>
</dbReference>
<keyword evidence="1" id="KW-0723">Serine/threonine-protein kinase</keyword>
<dbReference type="InterPro" id="IPR008271">
    <property type="entry name" value="Ser/Thr_kinase_AS"/>
</dbReference>
<evidence type="ECO:0000259" key="9">
    <source>
        <dbReference type="PROSITE" id="PS50011"/>
    </source>
</evidence>
<name>A0AAD9IKJ6_PROWI</name>
<dbReference type="InterPro" id="IPR000719">
    <property type="entry name" value="Prot_kinase_dom"/>
</dbReference>